<dbReference type="SUPFAM" id="SSF58104">
    <property type="entry name" value="Methyl-accepting chemotaxis protein (MCP) signaling domain"/>
    <property type="match status" value="2"/>
</dbReference>
<dbReference type="GO" id="GO:0007165">
    <property type="term" value="P:signal transduction"/>
    <property type="evidence" value="ECO:0007669"/>
    <property type="project" value="UniProtKB-KW"/>
</dbReference>
<dbReference type="InterPro" id="IPR013656">
    <property type="entry name" value="PAS_4"/>
</dbReference>
<dbReference type="AlphaFoldDB" id="E1RFV2"/>
<gene>
    <name evidence="7" type="ordered locus">Mpet_0330</name>
</gene>
<name>E1RFV2_METP4</name>
<dbReference type="PRINTS" id="PR00260">
    <property type="entry name" value="CHEMTRNSDUCR"/>
</dbReference>
<sequence length="1000" mass="112270">MEMSLDTINNILKKALDGDVLARVNESEVSDEFKNLAATVNRVVEKLGDAAEAKKLQKRAEAFLQLNPQGIAVLAGDKHRLDLNKEYERIWRGGYDELMAKKLYDFNIEITGGDDFYASFETKKPAISDMEISWENGEKTYLRLFQTPILDEKGEIDVNYYIYQDLTPQREEMAEIQKLQKRAEAFLQLNPQGITVLAADKHRLDLNKEYERIWRGGYDELMAKKLYDFNINITGGDDFYASFETKKPAISDMEISWENGEKTYLRLFQTPIIDEKGEIDVNYYIYQDLTDQVEKLNEIKTLEEQSNAIVSENPMPILLWNTDLTIRKYNKAFLKLSGFSDAAAENLKLSDFKYLKQSGKSIRDTIEEKKANHGEAEMEFPSGIKVLERYNIPLLDESGRVDAVMTVYNDITILKQEMAETAKLQRRAEAFLQENPQAITVLAPDKHRLDLNKEYQRVWRGGYDELMAKKLYDFNINITGGDDFYGSFESRRRAVTEMEISWENGEKSYLRLFQTPILDEKGEIDVNYYIYQDMTPEVTISNYMNGEVDRISENLEKLSKGNLDMNLDAGAANEYTSETRRMFNRVDKSLGEAKEAVESLVEDSKMLAQAAINGRLNVRSDASKHEGKFKHIVEELNKTIDSIAAPIHEAIRVIGEYAENNYTEFFDDKVVVKGEFAEFKESINLLGQNTSNVISDVINAVDHVFVGTNEASKGSDEVAKAAEHVAMTSQKCADISREMLDKMTAIQQQIADLSASNEEVAATSQDVLKNSEEVTKMGNDAQVLGNDANRKMASVVEITNRSAEEIKELNDQIKEINKIVKMITDITSQINLLALNAAIEAARAGEHGRGFAVVAGEVKNLAADARKATEHIDKVIGEIQNNSIRTADAIQTASTEVVSGVESVDAAIKALNTIVEGSEKVTMDMSEIAKAIEDQANIANIVVSATDEGSLLSKDNLREVEELAALAEEASASTEEIGSAIHEVNKMSQKLQGDMKAFKI</sequence>
<protein>
    <submittedName>
        <fullName evidence="7">Methyl-accepting chemotaxis sensory transducer</fullName>
    </submittedName>
</protein>
<dbReference type="HOGENOM" id="CLU_000445_107_18_2"/>
<dbReference type="OrthoDB" id="8523at2157"/>
<dbReference type="Gene3D" id="3.30.450.20">
    <property type="entry name" value="PAS domain"/>
    <property type="match status" value="4"/>
</dbReference>
<dbReference type="GO" id="GO:0016020">
    <property type="term" value="C:membrane"/>
    <property type="evidence" value="ECO:0007669"/>
    <property type="project" value="InterPro"/>
</dbReference>
<evidence type="ECO:0000256" key="1">
    <source>
        <dbReference type="ARBA" id="ARBA00023224"/>
    </source>
</evidence>
<feature type="domain" description="PAC" evidence="6">
    <location>
        <begin position="126"/>
        <end position="178"/>
    </location>
</feature>
<dbReference type="InterPro" id="IPR000700">
    <property type="entry name" value="PAS-assoc_C"/>
</dbReference>
<dbReference type="GO" id="GO:0006935">
    <property type="term" value="P:chemotaxis"/>
    <property type="evidence" value="ECO:0007669"/>
    <property type="project" value="InterPro"/>
</dbReference>
<dbReference type="InterPro" id="IPR035965">
    <property type="entry name" value="PAS-like_dom_sf"/>
</dbReference>
<accession>E1RFV2</accession>
<dbReference type="eggNOG" id="arCOG02320">
    <property type="taxonomic scope" value="Archaea"/>
</dbReference>
<dbReference type="KEGG" id="mpi:Mpet_0330"/>
<dbReference type="SUPFAM" id="SSF55785">
    <property type="entry name" value="PYP-like sensor domain (PAS domain)"/>
    <property type="match status" value="4"/>
</dbReference>
<dbReference type="InterPro" id="IPR003660">
    <property type="entry name" value="HAMP_dom"/>
</dbReference>
<dbReference type="Pfam" id="PF00015">
    <property type="entry name" value="MCPsignal"/>
    <property type="match status" value="1"/>
</dbReference>
<dbReference type="PANTHER" id="PTHR32089:SF112">
    <property type="entry name" value="LYSOZYME-LIKE PROTEIN-RELATED"/>
    <property type="match status" value="1"/>
</dbReference>
<dbReference type="CDD" id="cd11386">
    <property type="entry name" value="MCP_signal"/>
    <property type="match status" value="1"/>
</dbReference>
<feature type="domain" description="Methyl-accepting transducer" evidence="5">
    <location>
        <begin position="714"/>
        <end position="950"/>
    </location>
</feature>
<dbReference type="PROSITE" id="PS50111">
    <property type="entry name" value="CHEMOTAXIS_TRANSDUC_2"/>
    <property type="match status" value="1"/>
</dbReference>
<dbReference type="SMART" id="SM00283">
    <property type="entry name" value="MA"/>
    <property type="match status" value="1"/>
</dbReference>
<evidence type="ECO:0000259" key="5">
    <source>
        <dbReference type="PROSITE" id="PS50111"/>
    </source>
</evidence>
<dbReference type="Gene3D" id="1.10.287.950">
    <property type="entry name" value="Methyl-accepting chemotaxis protein"/>
    <property type="match status" value="1"/>
</dbReference>
<dbReference type="EMBL" id="CP002117">
    <property type="protein sequence ID" value="ADN35104.1"/>
    <property type="molecule type" value="Genomic_DNA"/>
</dbReference>
<proteinExistence type="inferred from homology"/>
<evidence type="ECO:0000313" key="7">
    <source>
        <dbReference type="EMBL" id="ADN35104.1"/>
    </source>
</evidence>
<evidence type="ECO:0000256" key="2">
    <source>
        <dbReference type="ARBA" id="ARBA00029447"/>
    </source>
</evidence>
<dbReference type="PANTHER" id="PTHR32089">
    <property type="entry name" value="METHYL-ACCEPTING CHEMOTAXIS PROTEIN MCPB"/>
    <property type="match status" value="1"/>
</dbReference>
<dbReference type="eggNOG" id="arCOG06712">
    <property type="taxonomic scope" value="Archaea"/>
</dbReference>
<dbReference type="InterPro" id="IPR004090">
    <property type="entry name" value="Chemotax_Me-accpt_rcpt"/>
</dbReference>
<evidence type="ECO:0000256" key="4">
    <source>
        <dbReference type="SAM" id="Coils"/>
    </source>
</evidence>
<dbReference type="eggNOG" id="arCOG05183">
    <property type="taxonomic scope" value="Archaea"/>
</dbReference>
<feature type="coiled-coil region" evidence="4">
    <location>
        <begin position="799"/>
        <end position="826"/>
    </location>
</feature>
<keyword evidence="1 3" id="KW-0807">Transducer</keyword>
<dbReference type="STRING" id="679926.Mpet_0330"/>
<dbReference type="Pfam" id="PF18947">
    <property type="entry name" value="HAMP_2"/>
    <property type="match status" value="1"/>
</dbReference>
<reference evidence="7 8" key="1">
    <citation type="journal article" date="2010" name="Stand. Genomic Sci.">
        <title>Complete genome sequence of Methanoplanus petrolearius type strain (SEBR 4847).</title>
        <authorList>
            <person name="Brambilla E."/>
            <person name="Djao O.D."/>
            <person name="Daligault H."/>
            <person name="Lapidus A."/>
            <person name="Lucas S."/>
            <person name="Hammon N."/>
            <person name="Nolan M."/>
            <person name="Tice H."/>
            <person name="Cheng J.F."/>
            <person name="Han C."/>
            <person name="Tapia R."/>
            <person name="Goodwin L."/>
            <person name="Pitluck S."/>
            <person name="Liolios K."/>
            <person name="Ivanova N."/>
            <person name="Mavromatis K."/>
            <person name="Mikhailova N."/>
            <person name="Pati A."/>
            <person name="Chen A."/>
            <person name="Palaniappan K."/>
            <person name="Land M."/>
            <person name="Hauser L."/>
            <person name="Chang Y.J."/>
            <person name="Jeffries C.D."/>
            <person name="Rohde M."/>
            <person name="Spring S."/>
            <person name="Sikorski J."/>
            <person name="Goker M."/>
            <person name="Woyke T."/>
            <person name="Bristow J."/>
            <person name="Eisen J.A."/>
            <person name="Markowitz V."/>
            <person name="Hugenholtz P."/>
            <person name="Kyrpides N.C."/>
            <person name="Klenk H.P."/>
        </authorList>
    </citation>
    <scope>NUCLEOTIDE SEQUENCE [LARGE SCALE GENOMIC DNA]</scope>
    <source>
        <strain evidence="8">DSM 11571 / OCM 486 / SEBR 4847</strain>
    </source>
</reference>
<dbReference type="GO" id="GO:0004888">
    <property type="term" value="F:transmembrane signaling receptor activity"/>
    <property type="evidence" value="ECO:0007669"/>
    <property type="project" value="InterPro"/>
</dbReference>
<organism evidence="7 8">
    <name type="scientific">Methanolacinia petrolearia (strain DSM 11571 / OCM 486 / SEBR 4847)</name>
    <name type="common">Methanoplanus petrolearius</name>
    <dbReference type="NCBI Taxonomy" id="679926"/>
    <lineage>
        <taxon>Archaea</taxon>
        <taxon>Methanobacteriati</taxon>
        <taxon>Methanobacteriota</taxon>
        <taxon>Stenosarchaea group</taxon>
        <taxon>Methanomicrobia</taxon>
        <taxon>Methanomicrobiales</taxon>
        <taxon>Methanomicrobiaceae</taxon>
        <taxon>Methanolacinia</taxon>
    </lineage>
</organism>
<dbReference type="PROSITE" id="PS50113">
    <property type="entry name" value="PAC"/>
    <property type="match status" value="2"/>
</dbReference>
<keyword evidence="8" id="KW-1185">Reference proteome</keyword>
<dbReference type="InterPro" id="IPR004089">
    <property type="entry name" value="MCPsignal_dom"/>
</dbReference>
<evidence type="ECO:0000259" key="6">
    <source>
        <dbReference type="PROSITE" id="PS50113"/>
    </source>
</evidence>
<evidence type="ECO:0000313" key="8">
    <source>
        <dbReference type="Proteomes" id="UP000006565"/>
    </source>
</evidence>
<dbReference type="Gene3D" id="1.20.120.1530">
    <property type="match status" value="1"/>
</dbReference>
<comment type="similarity">
    <text evidence="2">Belongs to the methyl-accepting chemotaxis (MCP) protein family.</text>
</comment>
<dbReference type="Pfam" id="PF08448">
    <property type="entry name" value="PAS_4"/>
    <property type="match status" value="1"/>
</dbReference>
<feature type="domain" description="PAC" evidence="6">
    <location>
        <begin position="249"/>
        <end position="301"/>
    </location>
</feature>
<dbReference type="Proteomes" id="UP000006565">
    <property type="component" value="Chromosome"/>
</dbReference>
<dbReference type="eggNOG" id="arCOG02329">
    <property type="taxonomic scope" value="Archaea"/>
</dbReference>
<evidence type="ECO:0000256" key="3">
    <source>
        <dbReference type="PROSITE-ProRule" id="PRU00284"/>
    </source>
</evidence>
<keyword evidence="4" id="KW-0175">Coiled coil</keyword>